<dbReference type="AlphaFoldDB" id="A0A0P7E130"/>
<accession>A0A0P7E130</accession>
<dbReference type="STRING" id="570156.AOG27_09160"/>
<dbReference type="InterPro" id="IPR036282">
    <property type="entry name" value="Glutathione-S-Trfase_C_sf"/>
</dbReference>
<gene>
    <name evidence="2" type="ORF">AOG27_09160</name>
</gene>
<dbReference type="GO" id="GO:0004364">
    <property type="term" value="F:glutathione transferase activity"/>
    <property type="evidence" value="ECO:0007669"/>
    <property type="project" value="TreeGrafter"/>
</dbReference>
<dbReference type="PROSITE" id="PS50404">
    <property type="entry name" value="GST_NTER"/>
    <property type="match status" value="1"/>
</dbReference>
<reference evidence="2 3" key="1">
    <citation type="submission" date="2015-09" db="EMBL/GenBank/DDBJ databases">
        <title>Draft Genome Sequence of Pseudoalteromonas lipolytica UCD-48B.</title>
        <authorList>
            <person name="Krusor M."/>
            <person name="Coil D.A."/>
            <person name="Lang J.M."/>
            <person name="Eisen J.A."/>
            <person name="Alexiev A."/>
        </authorList>
    </citation>
    <scope>NUCLEOTIDE SEQUENCE [LARGE SCALE GENOMIC DNA]</scope>
    <source>
        <strain evidence="2 3">UCD-48B</strain>
    </source>
</reference>
<dbReference type="SUPFAM" id="SSF52833">
    <property type="entry name" value="Thioredoxin-like"/>
    <property type="match status" value="1"/>
</dbReference>
<dbReference type="RefSeq" id="WP_054552717.1">
    <property type="nucleotide sequence ID" value="NZ_LJTC01000005.1"/>
</dbReference>
<dbReference type="OrthoDB" id="8634103at2"/>
<dbReference type="Pfam" id="PF13417">
    <property type="entry name" value="GST_N_3"/>
    <property type="match status" value="1"/>
</dbReference>
<organism evidence="2 3">
    <name type="scientific">Pseudoalteromonas lipolytica</name>
    <dbReference type="NCBI Taxonomy" id="570156"/>
    <lineage>
        <taxon>Bacteria</taxon>
        <taxon>Pseudomonadati</taxon>
        <taxon>Pseudomonadota</taxon>
        <taxon>Gammaproteobacteria</taxon>
        <taxon>Alteromonadales</taxon>
        <taxon>Pseudoalteromonadaceae</taxon>
        <taxon>Pseudoalteromonas</taxon>
    </lineage>
</organism>
<dbReference type="CDD" id="cd00570">
    <property type="entry name" value="GST_N_family"/>
    <property type="match status" value="1"/>
</dbReference>
<dbReference type="EMBL" id="LJTC01000005">
    <property type="protein sequence ID" value="KPM83801.1"/>
    <property type="molecule type" value="Genomic_DNA"/>
</dbReference>
<dbReference type="Gene3D" id="1.20.1050.10">
    <property type="match status" value="1"/>
</dbReference>
<dbReference type="InterPro" id="IPR036249">
    <property type="entry name" value="Thioredoxin-like_sf"/>
</dbReference>
<sequence length="192" mass="22455">MKLLGSTTSPFVRRIRIWAALNNLAIDFINLDIFSEQDRQTMIAHNPARKIPVLIDHDFTLCDSNSIIRYLLEKADQPLLSWQQENYLTIINACNDSLVEILLCQRSGFDTNSDKLFFNLQNERIVETLAYLNTHLSEPVFKSCEYLNISLYCLLDWIRFRELTDFSQLENLVDFYHKFADKAAVQQTDPRI</sequence>
<dbReference type="PANTHER" id="PTHR43969:SF9">
    <property type="entry name" value="GLUTATHIONE S TRANSFERASE D10, ISOFORM A-RELATED"/>
    <property type="match status" value="1"/>
</dbReference>
<evidence type="ECO:0000259" key="1">
    <source>
        <dbReference type="PROSITE" id="PS50404"/>
    </source>
</evidence>
<dbReference type="PANTHER" id="PTHR43969">
    <property type="entry name" value="GLUTATHIONE S TRANSFERASE D10, ISOFORM A-RELATED"/>
    <property type="match status" value="1"/>
</dbReference>
<proteinExistence type="predicted"/>
<dbReference type="PATRIC" id="fig|570156.3.peg.2898"/>
<protein>
    <submittedName>
        <fullName evidence="2">Glutathione S-transferase</fullName>
    </submittedName>
</protein>
<comment type="caution">
    <text evidence="2">The sequence shown here is derived from an EMBL/GenBank/DDBJ whole genome shotgun (WGS) entry which is preliminary data.</text>
</comment>
<evidence type="ECO:0000313" key="2">
    <source>
        <dbReference type="EMBL" id="KPM83801.1"/>
    </source>
</evidence>
<evidence type="ECO:0000313" key="3">
    <source>
        <dbReference type="Proteomes" id="UP000050378"/>
    </source>
</evidence>
<name>A0A0P7E130_9GAMM</name>
<feature type="domain" description="GST N-terminal" evidence="1">
    <location>
        <begin position="1"/>
        <end position="79"/>
    </location>
</feature>
<dbReference type="Gene3D" id="3.40.30.10">
    <property type="entry name" value="Glutaredoxin"/>
    <property type="match status" value="1"/>
</dbReference>
<dbReference type="SUPFAM" id="SSF47616">
    <property type="entry name" value="GST C-terminal domain-like"/>
    <property type="match status" value="1"/>
</dbReference>
<dbReference type="InterPro" id="IPR004045">
    <property type="entry name" value="Glutathione_S-Trfase_N"/>
</dbReference>
<dbReference type="GO" id="GO:0006749">
    <property type="term" value="P:glutathione metabolic process"/>
    <property type="evidence" value="ECO:0007669"/>
    <property type="project" value="TreeGrafter"/>
</dbReference>
<keyword evidence="2" id="KW-0808">Transferase</keyword>
<dbReference type="Proteomes" id="UP000050378">
    <property type="component" value="Unassembled WGS sequence"/>
</dbReference>